<dbReference type="RefSeq" id="WP_177428389.1">
    <property type="nucleotide sequence ID" value="NZ_FMSV02000407.1"/>
</dbReference>
<gene>
    <name evidence="1" type="ORF">MBHS_01847</name>
</gene>
<keyword evidence="2" id="KW-1185">Reference proteome</keyword>
<dbReference type="EMBL" id="FMSV02000407">
    <property type="protein sequence ID" value="SEH05992.1"/>
    <property type="molecule type" value="Genomic_DNA"/>
</dbReference>
<sequence length="52" mass="6308">MAFLGLEWVTLPFATDSIKKLLQQWREIRVRRKLEIDALAVARIWKRQNWRG</sequence>
<dbReference type="Proteomes" id="UP000236724">
    <property type="component" value="Unassembled WGS sequence"/>
</dbReference>
<protein>
    <submittedName>
        <fullName evidence="1">Uncharacterized protein</fullName>
    </submittedName>
</protein>
<reference evidence="1 2" key="1">
    <citation type="submission" date="2016-10" db="EMBL/GenBank/DDBJ databases">
        <authorList>
            <person name="de Groot N.N."/>
        </authorList>
    </citation>
    <scope>NUCLEOTIDE SEQUENCE [LARGE SCALE GENOMIC DNA]</scope>
    <source>
        <strain evidence="1">MBHS1</strain>
    </source>
</reference>
<accession>A0A1H6F790</accession>
<name>A0A1H6F790_9GAMM</name>
<dbReference type="AlphaFoldDB" id="A0A1H6F790"/>
<evidence type="ECO:0000313" key="1">
    <source>
        <dbReference type="EMBL" id="SEH05992.1"/>
    </source>
</evidence>
<organism evidence="1 2">
    <name type="scientific">Candidatus Venteria ishoeyi</name>
    <dbReference type="NCBI Taxonomy" id="1899563"/>
    <lineage>
        <taxon>Bacteria</taxon>
        <taxon>Pseudomonadati</taxon>
        <taxon>Pseudomonadota</taxon>
        <taxon>Gammaproteobacteria</taxon>
        <taxon>Thiotrichales</taxon>
        <taxon>Thiotrichaceae</taxon>
        <taxon>Venteria</taxon>
    </lineage>
</organism>
<proteinExistence type="predicted"/>
<evidence type="ECO:0000313" key="2">
    <source>
        <dbReference type="Proteomes" id="UP000236724"/>
    </source>
</evidence>